<dbReference type="CDD" id="cd03784">
    <property type="entry name" value="GT1_Gtf-like"/>
    <property type="match status" value="1"/>
</dbReference>
<organism evidence="2 3">
    <name type="scientific">Bosea psychrotolerans</name>
    <dbReference type="NCBI Taxonomy" id="1871628"/>
    <lineage>
        <taxon>Bacteria</taxon>
        <taxon>Pseudomonadati</taxon>
        <taxon>Pseudomonadota</taxon>
        <taxon>Alphaproteobacteria</taxon>
        <taxon>Hyphomicrobiales</taxon>
        <taxon>Boseaceae</taxon>
        <taxon>Bosea</taxon>
    </lineage>
</organism>
<dbReference type="GO" id="GO:0017000">
    <property type="term" value="P:antibiotic biosynthetic process"/>
    <property type="evidence" value="ECO:0007669"/>
    <property type="project" value="UniProtKB-ARBA"/>
</dbReference>
<evidence type="ECO:0000259" key="1">
    <source>
        <dbReference type="Pfam" id="PF06722"/>
    </source>
</evidence>
<dbReference type="EMBL" id="PQFZ01000004">
    <property type="protein sequence ID" value="POR53094.1"/>
    <property type="molecule type" value="Genomic_DNA"/>
</dbReference>
<dbReference type="PANTHER" id="PTHR48050:SF13">
    <property type="entry name" value="STEROL 3-BETA-GLUCOSYLTRANSFERASE UGT80A2"/>
    <property type="match status" value="1"/>
</dbReference>
<dbReference type="AlphaFoldDB" id="A0A2S4MED9"/>
<dbReference type="Proteomes" id="UP000236919">
    <property type="component" value="Unassembled WGS sequence"/>
</dbReference>
<dbReference type="InterPro" id="IPR010610">
    <property type="entry name" value="EryCIII-like_C"/>
</dbReference>
<proteinExistence type="predicted"/>
<reference evidence="2 3" key="1">
    <citation type="submission" date="2018-01" db="EMBL/GenBank/DDBJ databases">
        <title>Genomic Encyclopedia of Type Strains, Phase III (KMG-III): the genomes of soil and plant-associated and newly described type strains.</title>
        <authorList>
            <person name="Whitman W."/>
        </authorList>
    </citation>
    <scope>NUCLEOTIDE SEQUENCE [LARGE SCALE GENOMIC DNA]</scope>
    <source>
        <strain evidence="2 3">1131</strain>
    </source>
</reference>
<dbReference type="InterPro" id="IPR002213">
    <property type="entry name" value="UDP_glucos_trans"/>
</dbReference>
<protein>
    <submittedName>
        <fullName evidence="2">MGT family glycosyltransferase</fullName>
    </submittedName>
</protein>
<comment type="caution">
    <text evidence="2">The sequence shown here is derived from an EMBL/GenBank/DDBJ whole genome shotgun (WGS) entry which is preliminary data.</text>
</comment>
<dbReference type="SUPFAM" id="SSF53756">
    <property type="entry name" value="UDP-Glycosyltransferase/glycogen phosphorylase"/>
    <property type="match status" value="1"/>
</dbReference>
<dbReference type="InterPro" id="IPR050426">
    <property type="entry name" value="Glycosyltransferase_28"/>
</dbReference>
<accession>A0A2S4MED9</accession>
<gene>
    <name evidence="2" type="ORF">CYD53_10469</name>
</gene>
<dbReference type="Gene3D" id="3.40.50.2000">
    <property type="entry name" value="Glycogen Phosphorylase B"/>
    <property type="match status" value="2"/>
</dbReference>
<dbReference type="PANTHER" id="PTHR48050">
    <property type="entry name" value="STEROL 3-BETA-GLUCOSYLTRANSFERASE"/>
    <property type="match status" value="1"/>
</dbReference>
<feature type="domain" description="Erythromycin biosynthesis protein CIII-like C-terminal" evidence="1">
    <location>
        <begin position="284"/>
        <end position="413"/>
    </location>
</feature>
<dbReference type="OrthoDB" id="139086at2"/>
<evidence type="ECO:0000313" key="3">
    <source>
        <dbReference type="Proteomes" id="UP000236919"/>
    </source>
</evidence>
<keyword evidence="2" id="KW-0808">Transferase</keyword>
<sequence length="440" mass="46708">MAQLSNPQARLRILVTGWEGGGNVPPFIAALRGLVARGHDVRLIADDSMKAEAIAAGARFQPWTRAPNRPDRSPASCFVRDRDIADPIAAFRQWTDRIFVGPAQDYALDILDALALKPADLMIGSDLLFGGMLAAEVSRVPLVLLAANISLSPLPGHPPFGPGFQPAGNAAERARDAEVAAAGEALWNQALPTLNAARAHFGLAPLARVLDQTASAGRCLLATSRSFDFPVVQMPDHVRYVGPLLEEPSWVAASGHRAIGDGTRPRALVSFSTTHQGQDEVLRRIVAAFGQLPVSAVVTLGKALEQLAIEAPDNVGIFGSASHEAILPSVQVVVTHGGHGTVLRALRHGVPLVVMPMGRDQNDNAARVEYHRVGIRLDPTASPSEIARAVQDVLADASFAEQARRMAGLLAAEDSSVDRLLTEIEAFAAGHRAETLERAA</sequence>
<evidence type="ECO:0000313" key="2">
    <source>
        <dbReference type="EMBL" id="POR53094.1"/>
    </source>
</evidence>
<name>A0A2S4MED9_9HYPH</name>
<dbReference type="GO" id="GO:0016758">
    <property type="term" value="F:hexosyltransferase activity"/>
    <property type="evidence" value="ECO:0007669"/>
    <property type="project" value="UniProtKB-ARBA"/>
</dbReference>
<keyword evidence="3" id="KW-1185">Reference proteome</keyword>
<dbReference type="Pfam" id="PF06722">
    <property type="entry name" value="EryCIII-like_C"/>
    <property type="match status" value="1"/>
</dbReference>
<dbReference type="GO" id="GO:0008194">
    <property type="term" value="F:UDP-glycosyltransferase activity"/>
    <property type="evidence" value="ECO:0007669"/>
    <property type="project" value="InterPro"/>
</dbReference>